<dbReference type="GO" id="GO:0000266">
    <property type="term" value="P:mitochondrial fission"/>
    <property type="evidence" value="ECO:0007669"/>
    <property type="project" value="TreeGrafter"/>
</dbReference>
<evidence type="ECO:0008006" key="2">
    <source>
        <dbReference type="Google" id="ProtNLM"/>
    </source>
</evidence>
<proteinExistence type="predicted"/>
<dbReference type="AlphaFoldDB" id="A0A2P2JNK9"/>
<reference evidence="1" key="1">
    <citation type="submission" date="2018-02" db="EMBL/GenBank/DDBJ databases">
        <title>Rhizophora mucronata_Transcriptome.</title>
        <authorList>
            <person name="Meera S.P."/>
            <person name="Sreeshan A."/>
            <person name="Augustine A."/>
        </authorList>
    </citation>
    <scope>NUCLEOTIDE SEQUENCE</scope>
    <source>
        <tissue evidence="1">Leaf</tissue>
    </source>
</reference>
<dbReference type="PANTHER" id="PTHR33986:SF15">
    <property type="entry name" value="MITOCHONDRIAL FISSION PROTEIN ELM1"/>
    <property type="match status" value="1"/>
</dbReference>
<dbReference type="GO" id="GO:0005741">
    <property type="term" value="C:mitochondrial outer membrane"/>
    <property type="evidence" value="ECO:0007669"/>
    <property type="project" value="TreeGrafter"/>
</dbReference>
<sequence length="83" mass="9322">MIHNVLWSCGSIRISFSRRTPEMVSKILVQEFCTNPKVKIWDGEGPNPHLGHLAWADAFVISADSVSMLSEACSTGYVHWMML</sequence>
<evidence type="ECO:0000313" key="1">
    <source>
        <dbReference type="EMBL" id="MBW95068.1"/>
    </source>
</evidence>
<dbReference type="EMBL" id="GGEC01014585">
    <property type="protein sequence ID" value="MBW95068.1"/>
    <property type="molecule type" value="Transcribed_RNA"/>
</dbReference>
<dbReference type="PANTHER" id="PTHR33986">
    <property type="entry name" value="OS02G0535700 PROTEIN"/>
    <property type="match status" value="1"/>
</dbReference>
<organism evidence="1">
    <name type="scientific">Rhizophora mucronata</name>
    <name type="common">Asiatic mangrove</name>
    <dbReference type="NCBI Taxonomy" id="61149"/>
    <lineage>
        <taxon>Eukaryota</taxon>
        <taxon>Viridiplantae</taxon>
        <taxon>Streptophyta</taxon>
        <taxon>Embryophyta</taxon>
        <taxon>Tracheophyta</taxon>
        <taxon>Spermatophyta</taxon>
        <taxon>Magnoliopsida</taxon>
        <taxon>eudicotyledons</taxon>
        <taxon>Gunneridae</taxon>
        <taxon>Pentapetalae</taxon>
        <taxon>rosids</taxon>
        <taxon>fabids</taxon>
        <taxon>Malpighiales</taxon>
        <taxon>Rhizophoraceae</taxon>
        <taxon>Rhizophora</taxon>
    </lineage>
</organism>
<dbReference type="InterPro" id="IPR009367">
    <property type="entry name" value="Elm1-like"/>
</dbReference>
<protein>
    <recommendedName>
        <fullName evidence="2">Mitochondrial fission protein ELM1</fullName>
    </recommendedName>
</protein>
<name>A0A2P2JNK9_RHIMU</name>
<dbReference type="Pfam" id="PF06258">
    <property type="entry name" value="Mito_fiss_Elm1"/>
    <property type="match status" value="1"/>
</dbReference>
<accession>A0A2P2JNK9</accession>